<dbReference type="InterPro" id="IPR006674">
    <property type="entry name" value="HD_domain"/>
</dbReference>
<dbReference type="Gene3D" id="1.10.3210.10">
    <property type="entry name" value="Hypothetical protein af1432"/>
    <property type="match status" value="1"/>
</dbReference>
<feature type="transmembrane region" description="Helical" evidence="1">
    <location>
        <begin position="183"/>
        <end position="203"/>
    </location>
</feature>
<feature type="transmembrane region" description="Helical" evidence="1">
    <location>
        <begin position="62"/>
        <end position="91"/>
    </location>
</feature>
<evidence type="ECO:0000313" key="5">
    <source>
        <dbReference type="Proteomes" id="UP000070456"/>
    </source>
</evidence>
<accession>A0A140L4Q5</accession>
<keyword evidence="5" id="KW-1185">Reference proteome</keyword>
<feature type="transmembrane region" description="Helical" evidence="1">
    <location>
        <begin position="6"/>
        <end position="27"/>
    </location>
</feature>
<dbReference type="OrthoDB" id="9804747at2"/>
<dbReference type="GO" id="GO:0071111">
    <property type="term" value="F:cyclic-guanylate-specific phosphodiesterase activity"/>
    <property type="evidence" value="ECO:0007669"/>
    <property type="project" value="UniProtKB-EC"/>
</dbReference>
<dbReference type="STRING" id="520762.AN619_16720"/>
<feature type="transmembrane region" description="Helical" evidence="1">
    <location>
        <begin position="149"/>
        <end position="171"/>
    </location>
</feature>
<evidence type="ECO:0000256" key="1">
    <source>
        <dbReference type="SAM" id="Phobius"/>
    </source>
</evidence>
<dbReference type="Pfam" id="PF20972">
    <property type="entry name" value="MASE9"/>
    <property type="match status" value="1"/>
</dbReference>
<dbReference type="EC" id="3.1.4.52" evidence="4"/>
<proteinExistence type="predicted"/>
<dbReference type="PANTHER" id="PTHR43155:SF2">
    <property type="entry name" value="CYCLIC DI-GMP PHOSPHODIESTERASE PA4108"/>
    <property type="match status" value="1"/>
</dbReference>
<keyword evidence="1" id="KW-0812">Transmembrane</keyword>
<dbReference type="PROSITE" id="PS51831">
    <property type="entry name" value="HD"/>
    <property type="match status" value="1"/>
</dbReference>
<evidence type="ECO:0000259" key="2">
    <source>
        <dbReference type="PROSITE" id="PS51831"/>
    </source>
</evidence>
<keyword evidence="4" id="KW-0378">Hydrolase</keyword>
<feature type="transmembrane region" description="Helical" evidence="1">
    <location>
        <begin position="39"/>
        <end position="56"/>
    </location>
</feature>
<comment type="caution">
    <text evidence="4">The sequence shown here is derived from an EMBL/GenBank/DDBJ whole genome shotgun (WGS) entry which is preliminary data.</text>
</comment>
<dbReference type="NCBIfam" id="TIGR00277">
    <property type="entry name" value="HDIG"/>
    <property type="match status" value="1"/>
</dbReference>
<evidence type="ECO:0000313" key="4">
    <source>
        <dbReference type="EMBL" id="KXG75530.1"/>
    </source>
</evidence>
<name>A0A140L4Q5_9FIRM</name>
<organism evidence="4 5">
    <name type="scientific">Thermotalea metallivorans</name>
    <dbReference type="NCBI Taxonomy" id="520762"/>
    <lineage>
        <taxon>Bacteria</taxon>
        <taxon>Bacillati</taxon>
        <taxon>Bacillota</taxon>
        <taxon>Clostridia</taxon>
        <taxon>Peptostreptococcales</taxon>
        <taxon>Thermotaleaceae</taxon>
        <taxon>Thermotalea</taxon>
    </lineage>
</organism>
<keyword evidence="1" id="KW-1133">Transmembrane helix</keyword>
<dbReference type="SMART" id="SM00471">
    <property type="entry name" value="HDc"/>
    <property type="match status" value="1"/>
</dbReference>
<dbReference type="InterPro" id="IPR048430">
    <property type="entry name" value="MASE9"/>
</dbReference>
<keyword evidence="1" id="KW-0472">Membrane</keyword>
<protein>
    <submittedName>
        <fullName evidence="4">Cyclic di-GMP phosphodiesterase response regulator RpfG</fullName>
        <ecNumber evidence="4">3.1.4.52</ecNumber>
    </submittedName>
</protein>
<dbReference type="PANTHER" id="PTHR43155">
    <property type="entry name" value="CYCLIC DI-GMP PHOSPHODIESTERASE PA4108-RELATED"/>
    <property type="match status" value="1"/>
</dbReference>
<evidence type="ECO:0000259" key="3">
    <source>
        <dbReference type="PROSITE" id="PS51832"/>
    </source>
</evidence>
<feature type="domain" description="HD" evidence="2">
    <location>
        <begin position="254"/>
        <end position="376"/>
    </location>
</feature>
<dbReference type="SUPFAM" id="SSF109604">
    <property type="entry name" value="HD-domain/PDEase-like"/>
    <property type="match status" value="1"/>
</dbReference>
<reference evidence="4 5" key="1">
    <citation type="submission" date="2015-12" db="EMBL/GenBank/DDBJ databases">
        <title>Draft genome sequence of the thermoanaerobe Thermotalea metallivorans, an isolate from the runoff channel of the Great Artesian Basin, Australia.</title>
        <authorList>
            <person name="Patel B.K."/>
        </authorList>
    </citation>
    <scope>NUCLEOTIDE SEQUENCE [LARGE SCALE GENOMIC DNA]</scope>
    <source>
        <strain evidence="4 5">B2-1</strain>
    </source>
</reference>
<dbReference type="EMBL" id="LOEE01000033">
    <property type="protein sequence ID" value="KXG75530.1"/>
    <property type="molecule type" value="Genomic_DNA"/>
</dbReference>
<feature type="domain" description="HD-GYP" evidence="3">
    <location>
        <begin position="232"/>
        <end position="426"/>
    </location>
</feature>
<dbReference type="AlphaFoldDB" id="A0A140L4Q5"/>
<gene>
    <name evidence="4" type="primary">rpfG_5</name>
    <name evidence="4" type="ORF">AN619_16720</name>
</gene>
<sequence length="426" mass="47249">MKEMSFKLKLYTGLIIGVGLSILMIGIREVRTSSQIGSILFFAMLGIIAESLTIRVKGNTGVSVGFAIGVGAALILEPYTTSIMAFASFLFAVEKIDGRYEHLLNSSIYKRLFNSSVFAISTVTAGMLYDYLSRMHNSIRVAGISVTGITFSMIIYIAINVTIFAGLIAIVDNKSIFKTITTFNWAIKNFFGLAPLGIIIAIAYSTYGWIAVLFFFGPLLVARYSFILYMDMRHVYFETIKALANAVEAKDKYTIGHSYRVADYAVGIAEHMGFRQDTIDRIKTAAILHDIGKIGISDSILNKPGKLEDNEYFVIQKHPEIGAKILSEVDFLGDVSKIIKYHHERFDGKGYPEGLQGAEIPIEASILSVADAFDAMTSDRPYRKAMDQSTAMNILLKEAGVQFNPIVVKAFRDYLHRNREEIAHVG</sequence>
<dbReference type="InterPro" id="IPR003607">
    <property type="entry name" value="HD/PDEase_dom"/>
</dbReference>
<dbReference type="Proteomes" id="UP000070456">
    <property type="component" value="Unassembled WGS sequence"/>
</dbReference>
<dbReference type="Pfam" id="PF13487">
    <property type="entry name" value="HD_5"/>
    <property type="match status" value="1"/>
</dbReference>
<dbReference type="InterPro" id="IPR006675">
    <property type="entry name" value="HDIG_dom"/>
</dbReference>
<feature type="transmembrane region" description="Helical" evidence="1">
    <location>
        <begin position="112"/>
        <end position="129"/>
    </location>
</feature>
<dbReference type="PROSITE" id="PS51832">
    <property type="entry name" value="HD_GYP"/>
    <property type="match status" value="1"/>
</dbReference>
<dbReference type="InterPro" id="IPR037522">
    <property type="entry name" value="HD_GYP_dom"/>
</dbReference>
<dbReference type="CDD" id="cd00077">
    <property type="entry name" value="HDc"/>
    <property type="match status" value="1"/>
</dbReference>